<feature type="domain" description="Rhodopsin" evidence="3">
    <location>
        <begin position="41"/>
        <end position="276"/>
    </location>
</feature>
<dbReference type="OrthoDB" id="3918601at2759"/>
<dbReference type="InterPro" id="IPR049326">
    <property type="entry name" value="Rhodopsin_dom_fungi"/>
</dbReference>
<feature type="compositionally biased region" description="Low complexity" evidence="1">
    <location>
        <begin position="409"/>
        <end position="421"/>
    </location>
</feature>
<dbReference type="Pfam" id="PF20684">
    <property type="entry name" value="Fung_rhodopsin"/>
    <property type="match status" value="1"/>
</dbReference>
<feature type="transmembrane region" description="Helical" evidence="2">
    <location>
        <begin position="137"/>
        <end position="158"/>
    </location>
</feature>
<evidence type="ECO:0000256" key="1">
    <source>
        <dbReference type="SAM" id="MobiDB-lite"/>
    </source>
</evidence>
<feature type="transmembrane region" description="Helical" evidence="2">
    <location>
        <begin position="214"/>
        <end position="237"/>
    </location>
</feature>
<protein>
    <recommendedName>
        <fullName evidence="3">Rhodopsin domain-containing protein</fullName>
    </recommendedName>
</protein>
<keyword evidence="2" id="KW-0812">Transmembrane</keyword>
<feature type="compositionally biased region" description="Polar residues" evidence="1">
    <location>
        <begin position="626"/>
        <end position="638"/>
    </location>
</feature>
<keyword evidence="2" id="KW-1133">Transmembrane helix</keyword>
<comment type="caution">
    <text evidence="4">The sequence shown here is derived from an EMBL/GenBank/DDBJ whole genome shotgun (WGS) entry which is preliminary data.</text>
</comment>
<feature type="region of interest" description="Disordered" evidence="1">
    <location>
        <begin position="487"/>
        <end position="673"/>
    </location>
</feature>
<dbReference type="PANTHER" id="PTHR38794">
    <property type="entry name" value="INTEGRAL MEMBRANE PROTEIN"/>
    <property type="match status" value="1"/>
</dbReference>
<feature type="transmembrane region" description="Helical" evidence="2">
    <location>
        <begin position="105"/>
        <end position="125"/>
    </location>
</feature>
<reference evidence="4 5" key="1">
    <citation type="submission" date="2020-01" db="EMBL/GenBank/DDBJ databases">
        <authorList>
            <consortium name="DOE Joint Genome Institute"/>
            <person name="Haridas S."/>
            <person name="Albert R."/>
            <person name="Binder M."/>
            <person name="Bloem J."/>
            <person name="Labutti K."/>
            <person name="Salamov A."/>
            <person name="Andreopoulos B."/>
            <person name="Baker S.E."/>
            <person name="Barry K."/>
            <person name="Bills G."/>
            <person name="Bluhm B.H."/>
            <person name="Cannon C."/>
            <person name="Castanera R."/>
            <person name="Culley D.E."/>
            <person name="Daum C."/>
            <person name="Ezra D."/>
            <person name="Gonzalez J.B."/>
            <person name="Henrissat B."/>
            <person name="Kuo A."/>
            <person name="Liang C."/>
            <person name="Lipzen A."/>
            <person name="Lutzoni F."/>
            <person name="Magnuson J."/>
            <person name="Mondo S."/>
            <person name="Nolan M."/>
            <person name="Ohm R."/>
            <person name="Pangilinan J."/>
            <person name="Park H.-J.H."/>
            <person name="Ramirez L."/>
            <person name="Alfaro M."/>
            <person name="Sun H."/>
            <person name="Tritt A."/>
            <person name="Yoshinaga Y."/>
            <person name="Zwiers L.-H.L."/>
            <person name="Turgeon B.G."/>
            <person name="Goodwin S.B."/>
            <person name="Spatafora J.W."/>
            <person name="Crous P.W."/>
            <person name="Grigoriev I.V."/>
        </authorList>
    </citation>
    <scope>NUCLEOTIDE SEQUENCE [LARGE SCALE GENOMIC DNA]</scope>
    <source>
        <strain evidence="4 5">CBS 611.86</strain>
    </source>
</reference>
<name>A0A7C8MCQ9_9PLEO</name>
<keyword evidence="5" id="KW-1185">Reference proteome</keyword>
<evidence type="ECO:0000313" key="4">
    <source>
        <dbReference type="EMBL" id="KAF2870022.1"/>
    </source>
</evidence>
<feature type="transmembrane region" description="Helical" evidence="2">
    <location>
        <begin position="178"/>
        <end position="202"/>
    </location>
</feature>
<feature type="transmembrane region" description="Helical" evidence="2">
    <location>
        <begin position="57"/>
        <end position="85"/>
    </location>
</feature>
<feature type="compositionally biased region" description="Polar residues" evidence="1">
    <location>
        <begin position="355"/>
        <end position="365"/>
    </location>
</feature>
<feature type="compositionally biased region" description="Low complexity" evidence="1">
    <location>
        <begin position="439"/>
        <end position="462"/>
    </location>
</feature>
<dbReference type="Proteomes" id="UP000481861">
    <property type="component" value="Unassembled WGS sequence"/>
</dbReference>
<proteinExistence type="predicted"/>
<feature type="region of interest" description="Disordered" evidence="1">
    <location>
        <begin position="282"/>
        <end position="463"/>
    </location>
</feature>
<organism evidence="4 5">
    <name type="scientific">Massariosphaeria phaeospora</name>
    <dbReference type="NCBI Taxonomy" id="100035"/>
    <lineage>
        <taxon>Eukaryota</taxon>
        <taxon>Fungi</taxon>
        <taxon>Dikarya</taxon>
        <taxon>Ascomycota</taxon>
        <taxon>Pezizomycotina</taxon>
        <taxon>Dothideomycetes</taxon>
        <taxon>Pleosporomycetidae</taxon>
        <taxon>Pleosporales</taxon>
        <taxon>Pleosporales incertae sedis</taxon>
        <taxon>Massariosphaeria</taxon>
    </lineage>
</organism>
<keyword evidence="2" id="KW-0472">Membrane</keyword>
<feature type="transmembrane region" description="Helical" evidence="2">
    <location>
        <begin position="26"/>
        <end position="45"/>
    </location>
</feature>
<evidence type="ECO:0000259" key="3">
    <source>
        <dbReference type="Pfam" id="PF20684"/>
    </source>
</evidence>
<sequence length="687" mass="75165">MKIPPTFLATRATPITPYDKSTAITISTWVLLGVLVVMFLARAAIKSIVSRKFSVDDLLILLATILAIGLSVTTLILASEGLGILEALTLRRANAIMKAYYASDFLYISSLCFVKLSLVACFYKSYMKNTNPAQRRIVLGLGIFIVGWTLASLVAVAFQCGLPRPWEMMTLHCYNSGIFWIVYCIIDMTTDVSIIMLSVNLVAYLKVSLSRKVAVVACFAPRILVIGAALVRLVYLYPITPHDNPEFNLWIPVICTQVQVCLSISTACIPYMKPFFGGADPSTSKANELKRRGMSDGRSTATSRYWTGHKTAKEEDSLGSTAMTSLKWGRTPDISPRIPSPLFPSPLTTPRLAPSTLSSRCPSRNPSERGLRLQIPGPETQLRRAADVPSPQTASSHALSPECISPQQLLSPPTVSPSRRTPTPPPPSHSPRPRRPDAADAPFDSPDSSSRSRRPPSFSLFPQQRTARYALIPQQHYPMQHLPSISLIVPQPPQSSSRNRNRISVHRMPSNTSLPRDAATTHPPRTSSRIPSGDTAPPTPPKPNSSSNRSTAIPASYMRTPPPTRYFPASASSSSSPPPSIPNSYLTTPSTTTPPRFPVPEPPSPQRLRNLRVLTPQNSSRREQVSPVSPASPRTTLTFWREETTSSADASAGWKDGRPWDGGPMPMPMPAVRDVRSSPLIVVRRPS</sequence>
<evidence type="ECO:0000313" key="5">
    <source>
        <dbReference type="Proteomes" id="UP000481861"/>
    </source>
</evidence>
<dbReference type="PANTHER" id="PTHR38794:SF1">
    <property type="entry name" value="INTEGRAL MEMBRANE PROTEIN"/>
    <property type="match status" value="1"/>
</dbReference>
<gene>
    <name evidence="4" type="ORF">BDV95DRAFT_71621</name>
</gene>
<dbReference type="AlphaFoldDB" id="A0A7C8MCQ9"/>
<feature type="compositionally biased region" description="Pro residues" evidence="1">
    <location>
        <begin position="595"/>
        <end position="605"/>
    </location>
</feature>
<evidence type="ECO:0000256" key="2">
    <source>
        <dbReference type="SAM" id="Phobius"/>
    </source>
</evidence>
<dbReference type="EMBL" id="JAADJZ010000014">
    <property type="protein sequence ID" value="KAF2870022.1"/>
    <property type="molecule type" value="Genomic_DNA"/>
</dbReference>
<accession>A0A7C8MCQ9</accession>